<accession>A0ABT1X472</accession>
<dbReference type="EMBL" id="JANJOU010000003">
    <property type="protein sequence ID" value="MCR0981769.1"/>
    <property type="molecule type" value="Genomic_DNA"/>
</dbReference>
<dbReference type="RefSeq" id="WP_257715431.1">
    <property type="nucleotide sequence ID" value="NZ_JANJOU010000003.1"/>
</dbReference>
<comment type="caution">
    <text evidence="1">The sequence shown here is derived from an EMBL/GenBank/DDBJ whole genome shotgun (WGS) entry which is preliminary data.</text>
</comment>
<dbReference type="Proteomes" id="UP001524642">
    <property type="component" value="Unassembled WGS sequence"/>
</dbReference>
<evidence type="ECO:0000313" key="2">
    <source>
        <dbReference type="Proteomes" id="UP001524642"/>
    </source>
</evidence>
<reference evidence="1 2" key="1">
    <citation type="submission" date="2022-06" db="EMBL/GenBank/DDBJ databases">
        <title>Roseomonas CN29.</title>
        <authorList>
            <person name="Cheng Y."/>
            <person name="He X."/>
        </authorList>
    </citation>
    <scope>NUCLEOTIDE SEQUENCE [LARGE SCALE GENOMIC DNA]</scope>
    <source>
        <strain evidence="1 2">CN29</strain>
    </source>
</reference>
<keyword evidence="2" id="KW-1185">Reference proteome</keyword>
<gene>
    <name evidence="1" type="ORF">NRP21_06880</name>
</gene>
<sequence>MPYIASNLIPLVAADSFTLWLYRTTDTRATVLSAGYFSAARSRLLAGHMVVLEAADSTALLPVRTNAEVGNGLVVDASSSPLRLTGAGSLNLEADLAAAAVARGVSLGSVPSGVNEGETFTVRATASGATSSVRFSILNASGAVVLGPSTAAVSSGNASATFTAPVPGNGYRVKVEDAADSLVVQTSPSFVVLAAFALLVETGLGLLMAEAGTRLVM</sequence>
<evidence type="ECO:0000313" key="1">
    <source>
        <dbReference type="EMBL" id="MCR0981769.1"/>
    </source>
</evidence>
<protein>
    <submittedName>
        <fullName evidence="1">Uncharacterized protein</fullName>
    </submittedName>
</protein>
<organism evidence="1 2">
    <name type="scientific">Roseomonas populi</name>
    <dbReference type="NCBI Taxonomy" id="3121582"/>
    <lineage>
        <taxon>Bacteria</taxon>
        <taxon>Pseudomonadati</taxon>
        <taxon>Pseudomonadota</taxon>
        <taxon>Alphaproteobacteria</taxon>
        <taxon>Acetobacterales</taxon>
        <taxon>Roseomonadaceae</taxon>
        <taxon>Roseomonas</taxon>
    </lineage>
</organism>
<name>A0ABT1X472_9PROT</name>
<proteinExistence type="predicted"/>